<dbReference type="InterPro" id="IPR038752">
    <property type="entry name" value="IQCH"/>
</dbReference>
<dbReference type="Pfam" id="PF24923">
    <property type="entry name" value="ATP-grasp_IQCH"/>
    <property type="match status" value="1"/>
</dbReference>
<dbReference type="GO" id="GO:0046872">
    <property type="term" value="F:metal ion binding"/>
    <property type="evidence" value="ECO:0007669"/>
    <property type="project" value="InterPro"/>
</dbReference>
<keyword evidence="1" id="KW-0547">Nucleotide-binding</keyword>
<evidence type="ECO:0000313" key="3">
    <source>
        <dbReference type="EMBL" id="RUT11249.1"/>
    </source>
</evidence>
<dbReference type="InterPro" id="IPR056855">
    <property type="entry name" value="ATP-grasp_IQCH"/>
</dbReference>
<protein>
    <recommendedName>
        <fullName evidence="2">ATP-grasp domain-containing protein</fullName>
    </recommendedName>
</protein>
<dbReference type="InterPro" id="IPR041356">
    <property type="entry name" value="PGM1_C"/>
</dbReference>
<dbReference type="AlphaFoldDB" id="A0AB37UIQ8"/>
<evidence type="ECO:0000259" key="2">
    <source>
        <dbReference type="PROSITE" id="PS50975"/>
    </source>
</evidence>
<sequence length="472" mass="52817">MLTLSNYSAALTSKSKSKIVIYSIDYNEGLLRELPYHRYFEERSLCHLEILRQPNTRVILITSRPIDADILEYHFQELYQMNVKQERSARERLLLISPQSQQLVSLAKLVMEDTAILKTLAAEKKQADVIELINFTSSSQMDFLGQDLMIPVEEEPAVLSQYWGSKAGSKEAFLKSNVPTPRGTTRVFHNLDEIKNAAIKLITANSLSESVVIKLNEGNWADGLSSAVISCRKLLQTNALSQSLERILQPWESFVQEVTQGGAIVEEYVIGAVCSPSGQGYIDKRGEVEVISTHDQTLAKGKYVGCSYPATTQYLPQIYEAVRKVGKTLSAHGVRGTFGIDFIGFDKGKLLAIEINLRKVGNSHVFSYVNSVIANKIGSDGFLRNKNGLPIYYVNQWLDQSSLLTKYLEPKMAIERLRKNGLLYNHKTQTGTLLHILGALSPCGFVETTSIENSREKAVELARLVRTTLFDE</sequence>
<organism evidence="3 4">
    <name type="scientific">Chroococcidiopsis cubana SAG 39.79</name>
    <dbReference type="NCBI Taxonomy" id="388085"/>
    <lineage>
        <taxon>Bacteria</taxon>
        <taxon>Bacillati</taxon>
        <taxon>Cyanobacteriota</taxon>
        <taxon>Cyanophyceae</taxon>
        <taxon>Chroococcidiopsidales</taxon>
        <taxon>Chroococcidiopsidaceae</taxon>
        <taxon>Chroococcidiopsis</taxon>
    </lineage>
</organism>
<dbReference type="RefSeq" id="WP_106167344.1">
    <property type="nucleotide sequence ID" value="NZ_JAVKZF010000004.1"/>
</dbReference>
<dbReference type="EMBL" id="RSCK01000029">
    <property type="protein sequence ID" value="RUT11249.1"/>
    <property type="molecule type" value="Genomic_DNA"/>
</dbReference>
<evidence type="ECO:0000256" key="1">
    <source>
        <dbReference type="PROSITE-ProRule" id="PRU00409"/>
    </source>
</evidence>
<accession>A0AB37UIQ8</accession>
<dbReference type="PROSITE" id="PS50975">
    <property type="entry name" value="ATP_GRASP"/>
    <property type="match status" value="1"/>
</dbReference>
<reference evidence="3 4" key="1">
    <citation type="journal article" date="2019" name="Genome Biol. Evol.">
        <title>Day and night: Metabolic profiles and evolutionary relationships of six axenic non-marine cyanobacteria.</title>
        <authorList>
            <person name="Will S.E."/>
            <person name="Henke P."/>
            <person name="Boedeker C."/>
            <person name="Huang S."/>
            <person name="Brinkmann H."/>
            <person name="Rohde M."/>
            <person name="Jarek M."/>
            <person name="Friedl T."/>
            <person name="Seufert S."/>
            <person name="Schumacher M."/>
            <person name="Overmann J."/>
            <person name="Neumann-Schaal M."/>
            <person name="Petersen J."/>
        </authorList>
    </citation>
    <scope>NUCLEOTIDE SEQUENCE [LARGE SCALE GENOMIC DNA]</scope>
    <source>
        <strain evidence="3 4">SAG 39.79</strain>
    </source>
</reference>
<dbReference type="GO" id="GO:0005524">
    <property type="term" value="F:ATP binding"/>
    <property type="evidence" value="ECO:0007669"/>
    <property type="project" value="UniProtKB-UniRule"/>
</dbReference>
<name>A0AB37UIQ8_9CYAN</name>
<dbReference type="Pfam" id="PF18105">
    <property type="entry name" value="PGM1_C"/>
    <property type="match status" value="1"/>
</dbReference>
<keyword evidence="1" id="KW-0067">ATP-binding</keyword>
<dbReference type="PANTHER" id="PTHR14465">
    <property type="entry name" value="IQ DOMAIN-CONTAINING PROTEIN H"/>
    <property type="match status" value="1"/>
</dbReference>
<dbReference type="SUPFAM" id="SSF56059">
    <property type="entry name" value="Glutathione synthetase ATP-binding domain-like"/>
    <property type="match status" value="1"/>
</dbReference>
<dbReference type="Proteomes" id="UP000282574">
    <property type="component" value="Unassembled WGS sequence"/>
</dbReference>
<gene>
    <name evidence="3" type="ORF">DSM107010_35180</name>
</gene>
<feature type="domain" description="ATP-grasp" evidence="2">
    <location>
        <begin position="170"/>
        <end position="390"/>
    </location>
</feature>
<dbReference type="InterPro" id="IPR011761">
    <property type="entry name" value="ATP-grasp"/>
</dbReference>
<dbReference type="PANTHER" id="PTHR14465:SF0">
    <property type="entry name" value="IQ DOMAIN-CONTAINING PROTEIN H"/>
    <property type="match status" value="1"/>
</dbReference>
<dbReference type="Gene3D" id="3.30.470.20">
    <property type="entry name" value="ATP-grasp fold, B domain"/>
    <property type="match status" value="1"/>
</dbReference>
<evidence type="ECO:0000313" key="4">
    <source>
        <dbReference type="Proteomes" id="UP000282574"/>
    </source>
</evidence>
<proteinExistence type="predicted"/>
<keyword evidence="4" id="KW-1185">Reference proteome</keyword>
<comment type="caution">
    <text evidence="3">The sequence shown here is derived from an EMBL/GenBank/DDBJ whole genome shotgun (WGS) entry which is preliminary data.</text>
</comment>